<keyword evidence="2" id="KW-1133">Transmembrane helix</keyword>
<evidence type="ECO:0000256" key="2">
    <source>
        <dbReference type="SAM" id="Phobius"/>
    </source>
</evidence>
<evidence type="ECO:0000313" key="3">
    <source>
        <dbReference type="EMBL" id="TQI99824.1"/>
    </source>
</evidence>
<dbReference type="AlphaFoldDB" id="A0A542D9W6"/>
<dbReference type="NCBIfam" id="NF041681">
    <property type="entry name" value="HGxxPAAW"/>
    <property type="match status" value="1"/>
</dbReference>
<dbReference type="RefSeq" id="WP_202878675.1">
    <property type="nucleotide sequence ID" value="NZ_BAAAKA010000049.1"/>
</dbReference>
<name>A0A542D9W6_9ACTN</name>
<feature type="region of interest" description="Disordered" evidence="1">
    <location>
        <begin position="1"/>
        <end position="27"/>
    </location>
</feature>
<sequence>MDNTVADQGASRVEAAQTEDGAPHDLHGNSPAAWTAVAIVLIAFTIGAIAMVLGPNWVLFWISVGIAVLGALAGKVLQLLGFGVPTDGHH</sequence>
<reference evidence="3 4" key="1">
    <citation type="submission" date="2019-06" db="EMBL/GenBank/DDBJ databases">
        <title>Sequencing the genomes of 1000 actinobacteria strains.</title>
        <authorList>
            <person name="Klenk H.-P."/>
        </authorList>
    </citation>
    <scope>NUCLEOTIDE SEQUENCE [LARGE SCALE GENOMIC DNA]</scope>
    <source>
        <strain evidence="3 4">DSM 17305</strain>
    </source>
</reference>
<protein>
    <submittedName>
        <fullName evidence="3">Uncharacterized protein</fullName>
    </submittedName>
</protein>
<evidence type="ECO:0000256" key="1">
    <source>
        <dbReference type="SAM" id="MobiDB-lite"/>
    </source>
</evidence>
<proteinExistence type="predicted"/>
<dbReference type="Pfam" id="PF20447">
    <property type="entry name" value="DUF6704"/>
    <property type="match status" value="1"/>
</dbReference>
<feature type="transmembrane region" description="Helical" evidence="2">
    <location>
        <begin position="58"/>
        <end position="80"/>
    </location>
</feature>
<comment type="caution">
    <text evidence="3">The sequence shown here is derived from an EMBL/GenBank/DDBJ whole genome shotgun (WGS) entry which is preliminary data.</text>
</comment>
<dbReference type="InterPro" id="IPR046550">
    <property type="entry name" value="DUF6704"/>
</dbReference>
<gene>
    <name evidence="3" type="ORF">FB475_6812</name>
</gene>
<keyword evidence="4" id="KW-1185">Reference proteome</keyword>
<keyword evidence="2" id="KW-0812">Transmembrane</keyword>
<accession>A0A542D9W6</accession>
<keyword evidence="2" id="KW-0472">Membrane</keyword>
<organism evidence="3 4">
    <name type="scientific">Kribbella jejuensis</name>
    <dbReference type="NCBI Taxonomy" id="236068"/>
    <lineage>
        <taxon>Bacteria</taxon>
        <taxon>Bacillati</taxon>
        <taxon>Actinomycetota</taxon>
        <taxon>Actinomycetes</taxon>
        <taxon>Propionibacteriales</taxon>
        <taxon>Kribbellaceae</taxon>
        <taxon>Kribbella</taxon>
    </lineage>
</organism>
<dbReference type="Proteomes" id="UP000316298">
    <property type="component" value="Unassembled WGS sequence"/>
</dbReference>
<dbReference type="EMBL" id="VFMM01000004">
    <property type="protein sequence ID" value="TQI99824.1"/>
    <property type="molecule type" value="Genomic_DNA"/>
</dbReference>
<evidence type="ECO:0000313" key="4">
    <source>
        <dbReference type="Proteomes" id="UP000316298"/>
    </source>
</evidence>
<feature type="transmembrane region" description="Helical" evidence="2">
    <location>
        <begin position="32"/>
        <end position="53"/>
    </location>
</feature>